<reference evidence="2" key="1">
    <citation type="journal article" date="2019" name="Int. J. Syst. Evol. Microbiol.">
        <title>The Global Catalogue of Microorganisms (GCM) 10K type strain sequencing project: providing services to taxonomists for standard genome sequencing and annotation.</title>
        <authorList>
            <consortium name="The Broad Institute Genomics Platform"/>
            <consortium name="The Broad Institute Genome Sequencing Center for Infectious Disease"/>
            <person name="Wu L."/>
            <person name="Ma J."/>
        </authorList>
    </citation>
    <scope>NUCLEOTIDE SEQUENCE [LARGE SCALE GENOMIC DNA]</scope>
    <source>
        <strain evidence="2">CGMCC 4.7677</strain>
    </source>
</reference>
<dbReference type="RefSeq" id="WP_191248781.1">
    <property type="nucleotide sequence ID" value="NZ_BNAU01000011.1"/>
</dbReference>
<protein>
    <recommendedName>
        <fullName evidence="3">Cyclase</fullName>
    </recommendedName>
</protein>
<organism evidence="1 2">
    <name type="scientific">Amycolatopsis deserti</name>
    <dbReference type="NCBI Taxonomy" id="185696"/>
    <lineage>
        <taxon>Bacteria</taxon>
        <taxon>Bacillati</taxon>
        <taxon>Actinomycetota</taxon>
        <taxon>Actinomycetes</taxon>
        <taxon>Pseudonocardiales</taxon>
        <taxon>Pseudonocardiaceae</taxon>
        <taxon>Amycolatopsis</taxon>
    </lineage>
</organism>
<accession>A0ABQ3JEL8</accession>
<evidence type="ECO:0008006" key="3">
    <source>
        <dbReference type="Google" id="ProtNLM"/>
    </source>
</evidence>
<proteinExistence type="predicted"/>
<keyword evidence="2" id="KW-1185">Reference proteome</keyword>
<sequence>MATLHIEHSIVDFPLWQAAFGRFAEARGRAGVRAHQVSRPVGDAHYVVIDLEFGSVPEAEAFLAFLEREVWSSRENSPALAGRPRTLILEPA</sequence>
<dbReference type="EMBL" id="BNAU01000011">
    <property type="protein sequence ID" value="GHF24610.1"/>
    <property type="molecule type" value="Genomic_DNA"/>
</dbReference>
<comment type="caution">
    <text evidence="1">The sequence shown here is derived from an EMBL/GenBank/DDBJ whole genome shotgun (WGS) entry which is preliminary data.</text>
</comment>
<name>A0ABQ3JEL8_9PSEU</name>
<evidence type="ECO:0000313" key="1">
    <source>
        <dbReference type="EMBL" id="GHF24610.1"/>
    </source>
</evidence>
<dbReference type="Proteomes" id="UP000605897">
    <property type="component" value="Unassembled WGS sequence"/>
</dbReference>
<evidence type="ECO:0000313" key="2">
    <source>
        <dbReference type="Proteomes" id="UP000605897"/>
    </source>
</evidence>
<gene>
    <name evidence="1" type="ORF">GCM10017786_68300</name>
</gene>